<name>A0A433DIU7_9FUNG</name>
<dbReference type="AlphaFoldDB" id="A0A433DIU7"/>
<dbReference type="OrthoDB" id="2441332at2759"/>
<evidence type="ECO:0000313" key="3">
    <source>
        <dbReference type="Proteomes" id="UP000268093"/>
    </source>
</evidence>
<reference evidence="2 3" key="1">
    <citation type="journal article" date="2018" name="New Phytol.">
        <title>Phylogenomics of Endogonaceae and evolution of mycorrhizas within Mucoromycota.</title>
        <authorList>
            <person name="Chang Y."/>
            <person name="Desiro A."/>
            <person name="Na H."/>
            <person name="Sandor L."/>
            <person name="Lipzen A."/>
            <person name="Clum A."/>
            <person name="Barry K."/>
            <person name="Grigoriev I.V."/>
            <person name="Martin F.M."/>
            <person name="Stajich J.E."/>
            <person name="Smith M.E."/>
            <person name="Bonito G."/>
            <person name="Spatafora J.W."/>
        </authorList>
    </citation>
    <scope>NUCLEOTIDE SEQUENCE [LARGE SCALE GENOMIC DNA]</scope>
    <source>
        <strain evidence="2 3">GMNB39</strain>
    </source>
</reference>
<proteinExistence type="predicted"/>
<feature type="region of interest" description="Disordered" evidence="1">
    <location>
        <begin position="81"/>
        <end position="110"/>
    </location>
</feature>
<accession>A0A433DIU7</accession>
<dbReference type="Proteomes" id="UP000268093">
    <property type="component" value="Unassembled WGS sequence"/>
</dbReference>
<gene>
    <name evidence="2" type="ORF">BC936DRAFT_138013</name>
</gene>
<feature type="region of interest" description="Disordered" evidence="1">
    <location>
        <begin position="1"/>
        <end position="24"/>
    </location>
</feature>
<comment type="caution">
    <text evidence="2">The sequence shown here is derived from an EMBL/GenBank/DDBJ whole genome shotgun (WGS) entry which is preliminary data.</text>
</comment>
<sequence>MLNRVSRETTPSPTPGYAISPSKRSRGAEASVHLAIGIYVNFLSTSEIPDIHLQQDDAPEQDEEFSSSVMVLRNNPPRINYTIPNSSPDAAQATDSSYIPSSPLSDTPVSKPNEDSCMNYFVGPGIIEWNMEDCLSRWIIGEIDISGKCYEYRMAIIKKCRALSHVFVFQEENPFDLDGYFDDELWGTLFIEFRKLYPYTSISDNIIQMFANTVKVEFLDYM</sequence>
<dbReference type="EMBL" id="RBNI01001233">
    <property type="protein sequence ID" value="RUP50706.1"/>
    <property type="molecule type" value="Genomic_DNA"/>
</dbReference>
<evidence type="ECO:0000256" key="1">
    <source>
        <dbReference type="SAM" id="MobiDB-lite"/>
    </source>
</evidence>
<keyword evidence="3" id="KW-1185">Reference proteome</keyword>
<feature type="compositionally biased region" description="Polar residues" evidence="1">
    <location>
        <begin position="82"/>
        <end position="110"/>
    </location>
</feature>
<evidence type="ECO:0000313" key="2">
    <source>
        <dbReference type="EMBL" id="RUP50706.1"/>
    </source>
</evidence>
<protein>
    <submittedName>
        <fullName evidence="2">Uncharacterized protein</fullName>
    </submittedName>
</protein>
<organism evidence="2 3">
    <name type="scientific">Jimgerdemannia flammicorona</name>
    <dbReference type="NCBI Taxonomy" id="994334"/>
    <lineage>
        <taxon>Eukaryota</taxon>
        <taxon>Fungi</taxon>
        <taxon>Fungi incertae sedis</taxon>
        <taxon>Mucoromycota</taxon>
        <taxon>Mucoromycotina</taxon>
        <taxon>Endogonomycetes</taxon>
        <taxon>Endogonales</taxon>
        <taxon>Endogonaceae</taxon>
        <taxon>Jimgerdemannia</taxon>
    </lineage>
</organism>